<reference evidence="3" key="1">
    <citation type="submission" date="2020-11" db="EMBL/GenBank/DDBJ databases">
        <authorList>
            <person name="Tran Van P."/>
        </authorList>
    </citation>
    <scope>NUCLEOTIDE SEQUENCE</scope>
</reference>
<protein>
    <submittedName>
        <fullName evidence="3">Uncharacterized protein</fullName>
    </submittedName>
</protein>
<keyword evidence="4" id="KW-1185">Reference proteome</keyword>
<evidence type="ECO:0000313" key="4">
    <source>
        <dbReference type="Proteomes" id="UP000678499"/>
    </source>
</evidence>
<feature type="region of interest" description="Disordered" evidence="2">
    <location>
        <begin position="514"/>
        <end position="534"/>
    </location>
</feature>
<name>A0A7R9BGD0_9CRUS</name>
<feature type="compositionally biased region" description="Low complexity" evidence="2">
    <location>
        <begin position="1144"/>
        <end position="1180"/>
    </location>
</feature>
<gene>
    <name evidence="3" type="ORF">NMOB1V02_LOCUS1819</name>
</gene>
<feature type="region of interest" description="Disordered" evidence="2">
    <location>
        <begin position="853"/>
        <end position="910"/>
    </location>
</feature>
<feature type="compositionally biased region" description="Low complexity" evidence="2">
    <location>
        <begin position="883"/>
        <end position="904"/>
    </location>
</feature>
<dbReference type="EMBL" id="OA882228">
    <property type="protein sequence ID" value="CAD7273957.1"/>
    <property type="molecule type" value="Genomic_DNA"/>
</dbReference>
<accession>A0A7R9BGD0</accession>
<feature type="coiled-coil region" evidence="1">
    <location>
        <begin position="28"/>
        <end position="55"/>
    </location>
</feature>
<feature type="region of interest" description="Disordered" evidence="2">
    <location>
        <begin position="602"/>
        <end position="627"/>
    </location>
</feature>
<feature type="region of interest" description="Disordered" evidence="2">
    <location>
        <begin position="180"/>
        <end position="249"/>
    </location>
</feature>
<evidence type="ECO:0000256" key="2">
    <source>
        <dbReference type="SAM" id="MobiDB-lite"/>
    </source>
</evidence>
<sequence length="1254" mass="137300">MSSLDERQLAELADIFQLELRQIAGLRNEAIESELRRRTELLEELKTLLKRFNAQEAGPGHGPGQQQRDAACRCFRPGGGDPQQQERHLHVPKQTRSIRGIWHQRVRSSNHFTPVASLGCCGCQASTGLQGPAVATTTVADLLGVVEATSGTVHHKLFKTRVVEARDAVGKRADVSKLDLLQQRSRGPSGKQLHVQQSAVSIDGSSSSRRGHRAALVPDADEWSCRSKGSTTSRAPARTSSQATFPPRQKSCYSYVSPAEPHPSPQDWIVPLRHSPKHCYTQTSMPSIFPVQSSCYYQTQQSLDTIVPLYNNRERMISPKPSHNHHNAVKPKFSPNCKPPAVSSEESVFSQPNLQETSWTKELTKLIDECLLNNLSGCEDKQPKQQQEKNVESPPPPATANESIITEKAPRQAAAPPVLVVNKDQIIMTDEALLQPAAKIHSEAAVQTEVLLVTNRPEDPCISTTALVTEPPQQQSDPISSNSRPDFTTLTSTRQALLVSAGHQQALLQSADKRATIGTSSREPRGAMPFSAADALNKGPPLTFETLPIDRHLELKARLEAVTKNFKIPSQHILEARVANKGMVKLKPRDVFSSEKGLILSSASNQDQQQHSEKLGSESASAGYLDASGGGGGGGFASLPSSREFAVNKSQITRAQVPCGNTAVPTAAVPAAAAVVGSRRRRLNNQLDDDQQQDESESASSFPSWLDRPRNKGVVLDGTCGVILQAGDHGTQRYVVTTEVPKLPGPVFQSQLEQLQHQHHQHRDNNVIIRTASNGDLSGATQDNVDEDATHKDAPKLINTLSSRTHLHNNNNNNSVNDWTEASLNQLGNSLQEDISAEDGTLTRRDYLAPESMLDLMPGSSNGIRDDHQQQQYRRRRRRSREMSAQMMSNNQQQHHNQDQQQQLGRRRRGRGQLLEAAAAGDEEEEEEEEEAAAVFLARSHSSRMTFPGTEHWTLDDASKGTNLNKEWAQQWGVPINSSDEEDGDINDDDDQHYAGDDAREASYYGTGQQYVPQARGAAPAEGRCHLLSASSVSSSSQLLSTAAAAGLTESAFPYPQTLRQARELARLHQLATASRGQRDADFDPGNEADDETYSAMMNNSCPAPSQQQQQLNWVPPADGEARLKYLHSPISTYYHHHHHQSPTTTTTTTNNTTTTTATTTGTTSATKTNNTTTATDTSSSLRMPEIGILPMSHHRYVPAIMNRAVVMPPLGHSGVASLDDEWENLLSGDSSVSQTFAKRYGIPQLKPFPNNHV</sequence>
<feature type="region of interest" description="Disordered" evidence="2">
    <location>
        <begin position="976"/>
        <end position="996"/>
    </location>
</feature>
<feature type="compositionally biased region" description="Low complexity" evidence="2">
    <location>
        <begin position="230"/>
        <end position="244"/>
    </location>
</feature>
<feature type="region of interest" description="Disordered" evidence="2">
    <location>
        <begin position="686"/>
        <end position="708"/>
    </location>
</feature>
<feature type="compositionally biased region" description="Low complexity" evidence="2">
    <location>
        <begin position="198"/>
        <end position="208"/>
    </location>
</feature>
<dbReference type="Proteomes" id="UP000678499">
    <property type="component" value="Unassembled WGS sequence"/>
</dbReference>
<feature type="compositionally biased region" description="Acidic residues" evidence="2">
    <location>
        <begin position="687"/>
        <end position="697"/>
    </location>
</feature>
<feature type="compositionally biased region" description="Basic and acidic residues" evidence="2">
    <location>
        <begin position="378"/>
        <end position="391"/>
    </location>
</feature>
<organism evidence="3">
    <name type="scientific">Notodromas monacha</name>
    <dbReference type="NCBI Taxonomy" id="399045"/>
    <lineage>
        <taxon>Eukaryota</taxon>
        <taxon>Metazoa</taxon>
        <taxon>Ecdysozoa</taxon>
        <taxon>Arthropoda</taxon>
        <taxon>Crustacea</taxon>
        <taxon>Oligostraca</taxon>
        <taxon>Ostracoda</taxon>
        <taxon>Podocopa</taxon>
        <taxon>Podocopida</taxon>
        <taxon>Cypridocopina</taxon>
        <taxon>Cypridoidea</taxon>
        <taxon>Cyprididae</taxon>
        <taxon>Notodromas</taxon>
    </lineage>
</organism>
<feature type="compositionally biased region" description="Acidic residues" evidence="2">
    <location>
        <begin position="979"/>
        <end position="991"/>
    </location>
</feature>
<dbReference type="EMBL" id="CAJPEX010000191">
    <property type="protein sequence ID" value="CAG0914109.1"/>
    <property type="molecule type" value="Genomic_DNA"/>
</dbReference>
<evidence type="ECO:0000313" key="3">
    <source>
        <dbReference type="EMBL" id="CAD7273957.1"/>
    </source>
</evidence>
<feature type="compositionally biased region" description="Acidic residues" evidence="2">
    <location>
        <begin position="1083"/>
        <end position="1093"/>
    </location>
</feature>
<proteinExistence type="predicted"/>
<feature type="region of interest" description="Disordered" evidence="2">
    <location>
        <begin position="1136"/>
        <end position="1180"/>
    </location>
</feature>
<feature type="region of interest" description="Disordered" evidence="2">
    <location>
        <begin position="378"/>
        <end position="401"/>
    </location>
</feature>
<dbReference type="AlphaFoldDB" id="A0A7R9BGD0"/>
<keyword evidence="1" id="KW-0175">Coiled coil</keyword>
<evidence type="ECO:0000256" key="1">
    <source>
        <dbReference type="SAM" id="Coils"/>
    </source>
</evidence>
<feature type="compositionally biased region" description="Polar residues" evidence="2">
    <location>
        <begin position="1096"/>
        <end position="1111"/>
    </location>
</feature>
<feature type="region of interest" description="Disordered" evidence="2">
    <location>
        <begin position="1072"/>
        <end position="1111"/>
    </location>
</feature>